<dbReference type="AlphaFoldDB" id="A0A5C3KAK6"/>
<protein>
    <submittedName>
        <fullName evidence="1">Uncharacterized protein</fullName>
    </submittedName>
</protein>
<evidence type="ECO:0000313" key="2">
    <source>
        <dbReference type="Proteomes" id="UP000307440"/>
    </source>
</evidence>
<dbReference type="EMBL" id="ML210606">
    <property type="protein sequence ID" value="TFK16918.1"/>
    <property type="molecule type" value="Genomic_DNA"/>
</dbReference>
<dbReference type="Proteomes" id="UP000307440">
    <property type="component" value="Unassembled WGS sequence"/>
</dbReference>
<evidence type="ECO:0000313" key="1">
    <source>
        <dbReference type="EMBL" id="TFK16918.1"/>
    </source>
</evidence>
<accession>A0A5C3KAK6</accession>
<sequence>MGNEILVAVPATTLFTTAYAPGLSATILRDALELELKEDQKLVFSTRNAHFKSMSLDIMLNSLGALSLSTILSLADSICANGPTHDWRESVSPNYARTRRPKDLGEPGNAMENAIVGVEAGSCRLYLVPECSVDGVDPIAALHRFEGGGGPTERWTGFEGFQQCWRAHRFLAAPLFPVVGGWR</sequence>
<keyword evidence="2" id="KW-1185">Reference proteome</keyword>
<reference evidence="1 2" key="1">
    <citation type="journal article" date="2019" name="Nat. Ecol. Evol.">
        <title>Megaphylogeny resolves global patterns of mushroom evolution.</title>
        <authorList>
            <person name="Varga T."/>
            <person name="Krizsan K."/>
            <person name="Foldi C."/>
            <person name="Dima B."/>
            <person name="Sanchez-Garcia M."/>
            <person name="Sanchez-Ramirez S."/>
            <person name="Szollosi G.J."/>
            <person name="Szarkandi J.G."/>
            <person name="Papp V."/>
            <person name="Albert L."/>
            <person name="Andreopoulos W."/>
            <person name="Angelini C."/>
            <person name="Antonin V."/>
            <person name="Barry K.W."/>
            <person name="Bougher N.L."/>
            <person name="Buchanan P."/>
            <person name="Buyck B."/>
            <person name="Bense V."/>
            <person name="Catcheside P."/>
            <person name="Chovatia M."/>
            <person name="Cooper J."/>
            <person name="Damon W."/>
            <person name="Desjardin D."/>
            <person name="Finy P."/>
            <person name="Geml J."/>
            <person name="Haridas S."/>
            <person name="Hughes K."/>
            <person name="Justo A."/>
            <person name="Karasinski D."/>
            <person name="Kautmanova I."/>
            <person name="Kiss B."/>
            <person name="Kocsube S."/>
            <person name="Kotiranta H."/>
            <person name="LaButti K.M."/>
            <person name="Lechner B.E."/>
            <person name="Liimatainen K."/>
            <person name="Lipzen A."/>
            <person name="Lukacs Z."/>
            <person name="Mihaltcheva S."/>
            <person name="Morgado L.N."/>
            <person name="Niskanen T."/>
            <person name="Noordeloos M.E."/>
            <person name="Ohm R.A."/>
            <person name="Ortiz-Santana B."/>
            <person name="Ovrebo C."/>
            <person name="Racz N."/>
            <person name="Riley R."/>
            <person name="Savchenko A."/>
            <person name="Shiryaev A."/>
            <person name="Soop K."/>
            <person name="Spirin V."/>
            <person name="Szebenyi C."/>
            <person name="Tomsovsky M."/>
            <person name="Tulloss R.E."/>
            <person name="Uehling J."/>
            <person name="Grigoriev I.V."/>
            <person name="Vagvolgyi C."/>
            <person name="Papp T."/>
            <person name="Martin F.M."/>
            <person name="Miettinen O."/>
            <person name="Hibbett D.S."/>
            <person name="Nagy L.G."/>
        </authorList>
    </citation>
    <scope>NUCLEOTIDE SEQUENCE [LARGE SCALE GENOMIC DNA]</scope>
    <source>
        <strain evidence="1 2">CBS 121175</strain>
    </source>
</reference>
<name>A0A5C3KAK6_COPMA</name>
<organism evidence="1 2">
    <name type="scientific">Coprinopsis marcescibilis</name>
    <name type="common">Agaric fungus</name>
    <name type="synonym">Psathyrella marcescibilis</name>
    <dbReference type="NCBI Taxonomy" id="230819"/>
    <lineage>
        <taxon>Eukaryota</taxon>
        <taxon>Fungi</taxon>
        <taxon>Dikarya</taxon>
        <taxon>Basidiomycota</taxon>
        <taxon>Agaricomycotina</taxon>
        <taxon>Agaricomycetes</taxon>
        <taxon>Agaricomycetidae</taxon>
        <taxon>Agaricales</taxon>
        <taxon>Agaricineae</taxon>
        <taxon>Psathyrellaceae</taxon>
        <taxon>Coprinopsis</taxon>
    </lineage>
</organism>
<proteinExistence type="predicted"/>
<gene>
    <name evidence="1" type="ORF">FA15DRAFT_698627</name>
</gene>